<proteinExistence type="inferred from homology"/>
<dbReference type="CDD" id="cd00751">
    <property type="entry name" value="thiolase"/>
    <property type="match status" value="1"/>
</dbReference>
<evidence type="ECO:0000256" key="4">
    <source>
        <dbReference type="ARBA" id="ARBA00023315"/>
    </source>
</evidence>
<evidence type="ECO:0000256" key="3">
    <source>
        <dbReference type="ARBA" id="ARBA00022752"/>
    </source>
</evidence>
<keyword evidence="11" id="KW-1185">Reference proteome</keyword>
<comment type="pathway">
    <text evidence="5">Metabolic intermediate biosynthesis; (R)-mevalonate biosynthesis; (R)-mevalonate from acetyl-CoA: step 1/3.</text>
</comment>
<dbReference type="FunFam" id="3.40.47.10:FF:000010">
    <property type="entry name" value="Acetyl-CoA acetyltransferase (Thiolase)"/>
    <property type="match status" value="1"/>
</dbReference>
<evidence type="ECO:0000256" key="5">
    <source>
        <dbReference type="ARBA" id="ARBA00037924"/>
    </source>
</evidence>
<evidence type="ECO:0000259" key="9">
    <source>
        <dbReference type="Pfam" id="PF02803"/>
    </source>
</evidence>
<dbReference type="Pfam" id="PF02803">
    <property type="entry name" value="Thiolase_C"/>
    <property type="match status" value="1"/>
</dbReference>
<comment type="caution">
    <text evidence="10">The sequence shown here is derived from an EMBL/GenBank/DDBJ whole genome shotgun (WGS) entry which is preliminary data.</text>
</comment>
<name>A0A7W9B7P6_9SPHN</name>
<dbReference type="EC" id="2.3.1.9" evidence="10"/>
<dbReference type="AlphaFoldDB" id="A0A7W9B7P6"/>
<feature type="active site" description="Proton acceptor" evidence="6">
    <location>
        <position position="359"/>
    </location>
</feature>
<evidence type="ECO:0000259" key="8">
    <source>
        <dbReference type="Pfam" id="PF00108"/>
    </source>
</evidence>
<dbReference type="Proteomes" id="UP000537161">
    <property type="component" value="Unassembled WGS sequence"/>
</dbReference>
<dbReference type="InterPro" id="IPR020616">
    <property type="entry name" value="Thiolase_N"/>
</dbReference>
<dbReference type="GO" id="GO:0042619">
    <property type="term" value="P:poly-hydroxybutyrate biosynthetic process"/>
    <property type="evidence" value="ECO:0007669"/>
    <property type="project" value="UniProtKB-KW"/>
</dbReference>
<accession>A0A7W9B7P6</accession>
<dbReference type="RefSeq" id="WP_184100039.1">
    <property type="nucleotide sequence ID" value="NZ_JACIJH010000012.1"/>
</dbReference>
<gene>
    <name evidence="10" type="ORF">FHR21_003182</name>
</gene>
<feature type="active site" description="Acyl-thioester intermediate" evidence="6">
    <location>
        <position position="90"/>
    </location>
</feature>
<dbReference type="SUPFAM" id="SSF53901">
    <property type="entry name" value="Thiolase-like"/>
    <property type="match status" value="2"/>
</dbReference>
<evidence type="ECO:0000313" key="10">
    <source>
        <dbReference type="EMBL" id="MBB5707814.1"/>
    </source>
</evidence>
<dbReference type="Pfam" id="PF00108">
    <property type="entry name" value="Thiolase_N"/>
    <property type="match status" value="1"/>
</dbReference>
<feature type="domain" description="Thiolase C-terminal" evidence="9">
    <location>
        <begin position="276"/>
        <end position="402"/>
    </location>
</feature>
<keyword evidence="2 7" id="KW-0808">Transferase</keyword>
<dbReference type="InterPro" id="IPR020617">
    <property type="entry name" value="Thiolase_C"/>
</dbReference>
<reference evidence="10 11" key="1">
    <citation type="submission" date="2020-08" db="EMBL/GenBank/DDBJ databases">
        <title>Genomic Encyclopedia of Type Strains, Phase IV (KMG-IV): sequencing the most valuable type-strain genomes for metagenomic binning, comparative biology and taxonomic classification.</title>
        <authorList>
            <person name="Goeker M."/>
        </authorList>
    </citation>
    <scope>NUCLEOTIDE SEQUENCE [LARGE SCALE GENOMIC DNA]</scope>
    <source>
        <strain evidence="10 11">DSM 27163</strain>
    </source>
</reference>
<sequence length="404" mass="42894">MTLRRAAIVAPIRTPVGKFGGSLSSMGAGELGAVILKALIERTKIDPARVDDVVFSQGYGNGEAPSIGHWSWLAAGLPLEVPGYQLDRRCGSGLQAVVNAAMMVQTGMSDIVVAGGVESMSNVEHYTTQLRKGVRAGNLTLHDRLTRGRVMSQPVERFGVITGMIETAENLAKDYDITREQADAYAVRSHQRAAAAWDKGLFDDELVPVSVPQKKGDPIVFAHDEGYRADASMETLGKLRPLEGGVVTAGNASQQNDAAAACLVVAEDKLDELGLEPIAWFHSWAAAGCDPSRMGIGPVPAVERLFARSGLGWGDIDLVELNEAFAPQVLAVLKGWGWSDDDSRNAILNVNGSGISLGHPIGATGGRILANLTRELVRRNGRYGLETMCIGGGQGIAAIFERAV</sequence>
<feature type="domain" description="Thiolase N-terminal" evidence="8">
    <location>
        <begin position="7"/>
        <end position="268"/>
    </location>
</feature>
<evidence type="ECO:0000256" key="7">
    <source>
        <dbReference type="RuleBase" id="RU003557"/>
    </source>
</evidence>
<evidence type="ECO:0000256" key="1">
    <source>
        <dbReference type="ARBA" id="ARBA00010982"/>
    </source>
</evidence>
<protein>
    <submittedName>
        <fullName evidence="10">Acetyl-CoA C-acetyltransferase</fullName>
        <ecNumber evidence="10">2.3.1.9</ecNumber>
    </submittedName>
</protein>
<dbReference type="PIRSF" id="PIRSF000429">
    <property type="entry name" value="Ac-CoA_Ac_transf"/>
    <property type="match status" value="1"/>
</dbReference>
<dbReference type="Gene3D" id="3.40.47.10">
    <property type="match status" value="1"/>
</dbReference>
<dbReference type="PANTHER" id="PTHR18919">
    <property type="entry name" value="ACETYL-COA C-ACYLTRANSFERASE"/>
    <property type="match status" value="1"/>
</dbReference>
<dbReference type="InterPro" id="IPR016039">
    <property type="entry name" value="Thiolase-like"/>
</dbReference>
<evidence type="ECO:0000256" key="6">
    <source>
        <dbReference type="PIRSR" id="PIRSR000429-1"/>
    </source>
</evidence>
<feature type="active site" description="Proton acceptor" evidence="6">
    <location>
        <position position="389"/>
    </location>
</feature>
<dbReference type="GO" id="GO:0003985">
    <property type="term" value="F:acetyl-CoA C-acetyltransferase activity"/>
    <property type="evidence" value="ECO:0007669"/>
    <property type="project" value="UniProtKB-EC"/>
</dbReference>
<organism evidence="10 11">
    <name type="scientific">Sphingopyxis panaciterrulae</name>
    <dbReference type="NCBI Taxonomy" id="462372"/>
    <lineage>
        <taxon>Bacteria</taxon>
        <taxon>Pseudomonadati</taxon>
        <taxon>Pseudomonadota</taxon>
        <taxon>Alphaproteobacteria</taxon>
        <taxon>Sphingomonadales</taxon>
        <taxon>Sphingomonadaceae</taxon>
        <taxon>Sphingopyxis</taxon>
    </lineage>
</organism>
<keyword evidence="3" id="KW-0583">PHB biosynthesis</keyword>
<dbReference type="NCBIfam" id="NF004853">
    <property type="entry name" value="PRK06205.1"/>
    <property type="match status" value="1"/>
</dbReference>
<dbReference type="EMBL" id="JACIJH010000012">
    <property type="protein sequence ID" value="MBB5707814.1"/>
    <property type="molecule type" value="Genomic_DNA"/>
</dbReference>
<evidence type="ECO:0000313" key="11">
    <source>
        <dbReference type="Proteomes" id="UP000537161"/>
    </source>
</evidence>
<dbReference type="PANTHER" id="PTHR18919:SF107">
    <property type="entry name" value="ACETYL-COA ACETYLTRANSFERASE, CYTOSOLIC"/>
    <property type="match status" value="1"/>
</dbReference>
<dbReference type="InterPro" id="IPR002155">
    <property type="entry name" value="Thiolase"/>
</dbReference>
<dbReference type="GO" id="GO:0044281">
    <property type="term" value="P:small molecule metabolic process"/>
    <property type="evidence" value="ECO:0007669"/>
    <property type="project" value="UniProtKB-ARBA"/>
</dbReference>
<keyword evidence="4 7" id="KW-0012">Acyltransferase</keyword>
<evidence type="ECO:0000256" key="2">
    <source>
        <dbReference type="ARBA" id="ARBA00022679"/>
    </source>
</evidence>
<dbReference type="NCBIfam" id="TIGR01930">
    <property type="entry name" value="AcCoA-C-Actrans"/>
    <property type="match status" value="1"/>
</dbReference>
<comment type="similarity">
    <text evidence="1 7">Belongs to the thiolase-like superfamily. Thiolase family.</text>
</comment>